<accession>A0AAV5UPJ5</accession>
<evidence type="ECO:0000313" key="2">
    <source>
        <dbReference type="Proteomes" id="UP001432322"/>
    </source>
</evidence>
<organism evidence="1 2">
    <name type="scientific">Pristionchus fissidentatus</name>
    <dbReference type="NCBI Taxonomy" id="1538716"/>
    <lineage>
        <taxon>Eukaryota</taxon>
        <taxon>Metazoa</taxon>
        <taxon>Ecdysozoa</taxon>
        <taxon>Nematoda</taxon>
        <taxon>Chromadorea</taxon>
        <taxon>Rhabditida</taxon>
        <taxon>Rhabditina</taxon>
        <taxon>Diplogasteromorpha</taxon>
        <taxon>Diplogasteroidea</taxon>
        <taxon>Neodiplogasteridae</taxon>
        <taxon>Pristionchus</taxon>
    </lineage>
</organism>
<keyword evidence="2" id="KW-1185">Reference proteome</keyword>
<dbReference type="AlphaFoldDB" id="A0AAV5UPJ5"/>
<sequence length="86" mass="9922">AVGDMEVMLSRVAVNFIFDQIDIFPLLNQLSGLRYGHDEELYATLMTTPEIGLPGGFHPKCLNNSKPQHITRLTQWSTQYYKFEKF</sequence>
<gene>
    <name evidence="1" type="ORF">PFISCL1PPCAC_271</name>
</gene>
<reference evidence="1" key="1">
    <citation type="submission" date="2023-10" db="EMBL/GenBank/DDBJ databases">
        <title>Genome assembly of Pristionchus species.</title>
        <authorList>
            <person name="Yoshida K."/>
            <person name="Sommer R.J."/>
        </authorList>
    </citation>
    <scope>NUCLEOTIDE SEQUENCE</scope>
    <source>
        <strain evidence="1">RS5133</strain>
    </source>
</reference>
<comment type="caution">
    <text evidence="1">The sequence shown here is derived from an EMBL/GenBank/DDBJ whole genome shotgun (WGS) entry which is preliminary data.</text>
</comment>
<feature type="non-terminal residue" evidence="1">
    <location>
        <position position="86"/>
    </location>
</feature>
<evidence type="ECO:0000313" key="1">
    <source>
        <dbReference type="EMBL" id="GMT08974.1"/>
    </source>
</evidence>
<dbReference type="PANTHER" id="PTHR46671:SF7">
    <property type="entry name" value="CORE-2_I-BRANCHING ENZYME"/>
    <property type="match status" value="1"/>
</dbReference>
<protein>
    <submittedName>
        <fullName evidence="1">Uncharacterized protein</fullName>
    </submittedName>
</protein>
<dbReference type="EMBL" id="BTSY01000001">
    <property type="protein sequence ID" value="GMT08974.1"/>
    <property type="molecule type" value="Genomic_DNA"/>
</dbReference>
<name>A0AAV5UPJ5_9BILA</name>
<dbReference type="PANTHER" id="PTHR46671">
    <property type="entry name" value="PROTEIN CBG11221"/>
    <property type="match status" value="1"/>
</dbReference>
<feature type="non-terminal residue" evidence="1">
    <location>
        <position position="1"/>
    </location>
</feature>
<dbReference type="Proteomes" id="UP001432322">
    <property type="component" value="Unassembled WGS sequence"/>
</dbReference>
<proteinExistence type="predicted"/>